<dbReference type="Proteomes" id="UP001186974">
    <property type="component" value="Unassembled WGS sequence"/>
</dbReference>
<protein>
    <submittedName>
        <fullName evidence="1">Uncharacterized protein</fullName>
    </submittedName>
</protein>
<reference evidence="1" key="1">
    <citation type="submission" date="2024-09" db="EMBL/GenBank/DDBJ databases">
        <title>Black Yeasts Isolated from many extreme environments.</title>
        <authorList>
            <person name="Coleine C."/>
            <person name="Stajich J.E."/>
            <person name="Selbmann L."/>
        </authorList>
    </citation>
    <scope>NUCLEOTIDE SEQUENCE</scope>
    <source>
        <strain evidence="1">CCFEE 5737</strain>
    </source>
</reference>
<evidence type="ECO:0000313" key="2">
    <source>
        <dbReference type="Proteomes" id="UP001186974"/>
    </source>
</evidence>
<gene>
    <name evidence="1" type="ORF">LTS18_002917</name>
</gene>
<evidence type="ECO:0000313" key="1">
    <source>
        <dbReference type="EMBL" id="KAK3063012.1"/>
    </source>
</evidence>
<sequence>QHLRKVKVVEPQWTYSMFPTTHYHSNTHEVLCVANGRALLCFGGEDNPKKVEAEVGAGDVIVLPAGMGHRLLEDKEGSFQMVGSYPVDAEQWDMCYGKKGEDKEGIEKRIKGLKWFAKDPLYGDEGPVLEA</sequence>
<accession>A0ACC3D7A1</accession>
<feature type="non-terminal residue" evidence="1">
    <location>
        <position position="1"/>
    </location>
</feature>
<keyword evidence="2" id="KW-1185">Reference proteome</keyword>
<dbReference type="EMBL" id="JAWDJW010007031">
    <property type="protein sequence ID" value="KAK3063012.1"/>
    <property type="molecule type" value="Genomic_DNA"/>
</dbReference>
<name>A0ACC3D7A1_9PEZI</name>
<organism evidence="1 2">
    <name type="scientific">Coniosporium uncinatum</name>
    <dbReference type="NCBI Taxonomy" id="93489"/>
    <lineage>
        <taxon>Eukaryota</taxon>
        <taxon>Fungi</taxon>
        <taxon>Dikarya</taxon>
        <taxon>Ascomycota</taxon>
        <taxon>Pezizomycotina</taxon>
        <taxon>Dothideomycetes</taxon>
        <taxon>Dothideomycetes incertae sedis</taxon>
        <taxon>Coniosporium</taxon>
    </lineage>
</organism>
<proteinExistence type="predicted"/>
<comment type="caution">
    <text evidence="1">The sequence shown here is derived from an EMBL/GenBank/DDBJ whole genome shotgun (WGS) entry which is preliminary data.</text>
</comment>